<dbReference type="SUPFAM" id="SSF50978">
    <property type="entry name" value="WD40 repeat-like"/>
    <property type="match status" value="1"/>
</dbReference>
<feature type="transmembrane region" description="Helical" evidence="1">
    <location>
        <begin position="20"/>
        <end position="40"/>
    </location>
</feature>
<name>X6PBQ5_RETFI</name>
<keyword evidence="1" id="KW-0812">Transmembrane</keyword>
<evidence type="ECO:0000313" key="2">
    <source>
        <dbReference type="EMBL" id="ETO35616.1"/>
    </source>
</evidence>
<evidence type="ECO:0000313" key="3">
    <source>
        <dbReference type="Proteomes" id="UP000023152"/>
    </source>
</evidence>
<evidence type="ECO:0000256" key="1">
    <source>
        <dbReference type="SAM" id="Phobius"/>
    </source>
</evidence>
<comment type="caution">
    <text evidence="2">The sequence shown here is derived from an EMBL/GenBank/DDBJ whole genome shotgun (WGS) entry which is preliminary data.</text>
</comment>
<dbReference type="AlphaFoldDB" id="X6PBQ5"/>
<keyword evidence="1" id="KW-0472">Membrane</keyword>
<sequence>MIKPFEYVILKQSNNLLYSMGMNYLGHVIEVFVCGIFDLVNKFKYSMDIPFVIKNSICNSNVICSGSLDNIRFWDIRSNKSQLYVINGNDKDYQIICLKFVSLKKEVNNKQKLNDVNLYYGSVRDLICVGG</sequence>
<protein>
    <submittedName>
        <fullName evidence="2">Uncharacterized protein</fullName>
    </submittedName>
</protein>
<dbReference type="Proteomes" id="UP000023152">
    <property type="component" value="Unassembled WGS sequence"/>
</dbReference>
<accession>X6PBQ5</accession>
<gene>
    <name evidence="2" type="ORF">RFI_01448</name>
</gene>
<dbReference type="InterPro" id="IPR036322">
    <property type="entry name" value="WD40_repeat_dom_sf"/>
</dbReference>
<keyword evidence="1" id="KW-1133">Transmembrane helix</keyword>
<keyword evidence="3" id="KW-1185">Reference proteome</keyword>
<reference evidence="2 3" key="1">
    <citation type="journal article" date="2013" name="Curr. Biol.">
        <title>The Genome of the Foraminiferan Reticulomyxa filosa.</title>
        <authorList>
            <person name="Glockner G."/>
            <person name="Hulsmann N."/>
            <person name="Schleicher M."/>
            <person name="Noegel A.A."/>
            <person name="Eichinger L."/>
            <person name="Gallinger C."/>
            <person name="Pawlowski J."/>
            <person name="Sierra R."/>
            <person name="Euteneuer U."/>
            <person name="Pillet L."/>
            <person name="Moustafa A."/>
            <person name="Platzer M."/>
            <person name="Groth M."/>
            <person name="Szafranski K."/>
            <person name="Schliwa M."/>
        </authorList>
    </citation>
    <scope>NUCLEOTIDE SEQUENCE [LARGE SCALE GENOMIC DNA]</scope>
</reference>
<organism evidence="2 3">
    <name type="scientific">Reticulomyxa filosa</name>
    <dbReference type="NCBI Taxonomy" id="46433"/>
    <lineage>
        <taxon>Eukaryota</taxon>
        <taxon>Sar</taxon>
        <taxon>Rhizaria</taxon>
        <taxon>Retaria</taxon>
        <taxon>Foraminifera</taxon>
        <taxon>Monothalamids</taxon>
        <taxon>Reticulomyxidae</taxon>
        <taxon>Reticulomyxa</taxon>
    </lineage>
</organism>
<proteinExistence type="predicted"/>
<dbReference type="EMBL" id="ASPP01001468">
    <property type="protein sequence ID" value="ETO35616.1"/>
    <property type="molecule type" value="Genomic_DNA"/>
</dbReference>